<evidence type="ECO:0000313" key="1">
    <source>
        <dbReference type="EMBL" id="MFF3666389.1"/>
    </source>
</evidence>
<evidence type="ECO:0000313" key="2">
    <source>
        <dbReference type="Proteomes" id="UP001602013"/>
    </source>
</evidence>
<dbReference type="Proteomes" id="UP001602013">
    <property type="component" value="Unassembled WGS sequence"/>
</dbReference>
<dbReference type="RefSeq" id="WP_387410864.1">
    <property type="nucleotide sequence ID" value="NZ_JBIASD010000006.1"/>
</dbReference>
<dbReference type="InterPro" id="IPR027417">
    <property type="entry name" value="P-loop_NTPase"/>
</dbReference>
<gene>
    <name evidence="1" type="ORF">ACFYXI_12410</name>
</gene>
<evidence type="ECO:0008006" key="3">
    <source>
        <dbReference type="Google" id="ProtNLM"/>
    </source>
</evidence>
<keyword evidence="2" id="KW-1185">Reference proteome</keyword>
<comment type="caution">
    <text evidence="1">The sequence shown here is derived from an EMBL/GenBank/DDBJ whole genome shotgun (WGS) entry which is preliminary data.</text>
</comment>
<dbReference type="EMBL" id="JBIASD010000006">
    <property type="protein sequence ID" value="MFF3666389.1"/>
    <property type="molecule type" value="Genomic_DNA"/>
</dbReference>
<reference evidence="1 2" key="1">
    <citation type="submission" date="2024-10" db="EMBL/GenBank/DDBJ databases">
        <title>The Natural Products Discovery Center: Release of the First 8490 Sequenced Strains for Exploring Actinobacteria Biosynthetic Diversity.</title>
        <authorList>
            <person name="Kalkreuter E."/>
            <person name="Kautsar S.A."/>
            <person name="Yang D."/>
            <person name="Bader C.D."/>
            <person name="Teijaro C.N."/>
            <person name="Fluegel L."/>
            <person name="Davis C.M."/>
            <person name="Simpson J.R."/>
            <person name="Lauterbach L."/>
            <person name="Steele A.D."/>
            <person name="Gui C."/>
            <person name="Meng S."/>
            <person name="Li G."/>
            <person name="Viehrig K."/>
            <person name="Ye F."/>
            <person name="Su P."/>
            <person name="Kiefer A.F."/>
            <person name="Nichols A."/>
            <person name="Cepeda A.J."/>
            <person name="Yan W."/>
            <person name="Fan B."/>
            <person name="Jiang Y."/>
            <person name="Adhikari A."/>
            <person name="Zheng C.-J."/>
            <person name="Schuster L."/>
            <person name="Cowan T.M."/>
            <person name="Smanski M.J."/>
            <person name="Chevrette M.G."/>
            <person name="De Carvalho L.P.S."/>
            <person name="Shen B."/>
        </authorList>
    </citation>
    <scope>NUCLEOTIDE SEQUENCE [LARGE SCALE GENOMIC DNA]</scope>
    <source>
        <strain evidence="1 2">NPDC002173</strain>
    </source>
</reference>
<sequence length="56" mass="6207">MVSHRRTVLDQADHIVVMARGRVEAQGSLAEVLETSPEMRMLWSGTTEERQGDAAP</sequence>
<name>A0ABW6SQV1_9ACTN</name>
<dbReference type="Gene3D" id="3.40.50.300">
    <property type="entry name" value="P-loop containing nucleotide triphosphate hydrolases"/>
    <property type="match status" value="1"/>
</dbReference>
<accession>A0ABW6SQV1</accession>
<organism evidence="1 2">
    <name type="scientific">Microtetraspora malaysiensis</name>
    <dbReference type="NCBI Taxonomy" id="161358"/>
    <lineage>
        <taxon>Bacteria</taxon>
        <taxon>Bacillati</taxon>
        <taxon>Actinomycetota</taxon>
        <taxon>Actinomycetes</taxon>
        <taxon>Streptosporangiales</taxon>
        <taxon>Streptosporangiaceae</taxon>
        <taxon>Microtetraspora</taxon>
    </lineage>
</organism>
<dbReference type="SUPFAM" id="SSF52540">
    <property type="entry name" value="P-loop containing nucleoside triphosphate hydrolases"/>
    <property type="match status" value="1"/>
</dbReference>
<protein>
    <recommendedName>
        <fullName evidence="3">ABC transporter ATP-binding protein</fullName>
    </recommendedName>
</protein>
<proteinExistence type="predicted"/>